<reference evidence="11 12" key="1">
    <citation type="submission" date="2022-01" db="EMBL/GenBank/DDBJ databases">
        <title>A chromosome-scale genome assembly of the false clownfish, Amphiprion ocellaris.</title>
        <authorList>
            <person name="Ryu T."/>
        </authorList>
    </citation>
    <scope>NUCLEOTIDE SEQUENCE [LARGE SCALE GENOMIC DNA]</scope>
</reference>
<evidence type="ECO:0000313" key="11">
    <source>
        <dbReference type="Ensembl" id="ENSAOCP00000029568.2"/>
    </source>
</evidence>
<dbReference type="Pfam" id="PF01302">
    <property type="entry name" value="CAP_GLY"/>
    <property type="match status" value="1"/>
</dbReference>
<evidence type="ECO:0000256" key="2">
    <source>
        <dbReference type="ARBA" id="ARBA00006286"/>
    </source>
</evidence>
<evidence type="ECO:0000256" key="1">
    <source>
        <dbReference type="ARBA" id="ARBA00004245"/>
    </source>
</evidence>
<evidence type="ECO:0000256" key="8">
    <source>
        <dbReference type="ARBA" id="ARBA00023212"/>
    </source>
</evidence>
<dbReference type="GO" id="GO:0007010">
    <property type="term" value="P:cytoskeleton organization"/>
    <property type="evidence" value="ECO:0007669"/>
    <property type="project" value="TreeGrafter"/>
</dbReference>
<comment type="similarity">
    <text evidence="2">Belongs to the TBCE family.</text>
</comment>
<accession>A0A3Q1CUV2</accession>
<keyword evidence="6" id="KW-0677">Repeat</keyword>
<dbReference type="InterPro" id="IPR000938">
    <property type="entry name" value="CAP-Gly_domain"/>
</dbReference>
<keyword evidence="8" id="KW-0206">Cytoskeleton</keyword>
<reference evidence="11" key="2">
    <citation type="submission" date="2025-08" db="UniProtKB">
        <authorList>
            <consortium name="Ensembl"/>
        </authorList>
    </citation>
    <scope>IDENTIFICATION</scope>
</reference>
<dbReference type="OMA" id="SEESHMF"/>
<sequence length="486" mass="54713">MGTDQSELPEDAVGRRVSCGEERATVRYVGPIPPTIGLWLGVEWDNPERGKHDGSHEGVSYFTCRHPTGGSFIRPGKASFGVDYLAAVRQVYGMDTEEVLSEDVSSSSSKKIKWFGIKERRYNAHQLQMINVEWLDLSGTLLSCWEDVASITEQLVRLEGLQLRYAFPSGFDSRPLWFTFHHLVFSPAAQILQSALMWPQVEDLSVAENSITELQRPEGVLQSLKSLNLSGNPLEQDSVISISALPRYSSLQCTLRLFGFSVGSQTSMFPALKKLYLDNNNITEWDVVNELDKLPSLVQFWCRGNRLVSSDGNPRTANQMLIAKLGQVVTLNGCEIHHEDRRGAELDYIKMFGEAWLKAGGRSQISSQFTSQHPRYQKLIDKYGAPEEGELKKIEPFALKNQLLKITFVFPEDAGRKPIEKKLPASMLVQKVKGLLYRLLKVPAADLKLTYTSPKMVGTEFEIDSDLKTLQFYSIEDGDQVLVRWS</sequence>
<dbReference type="SUPFAM" id="SSF74924">
    <property type="entry name" value="Cap-Gly domain"/>
    <property type="match status" value="1"/>
</dbReference>
<reference evidence="11" key="3">
    <citation type="submission" date="2025-09" db="UniProtKB">
        <authorList>
            <consortium name="Ensembl"/>
        </authorList>
    </citation>
    <scope>IDENTIFICATION</scope>
</reference>
<dbReference type="FunFam" id="2.30.30.190:FF:000008">
    <property type="entry name" value="Tubulin-specific chaperone E"/>
    <property type="match status" value="1"/>
</dbReference>
<dbReference type="InterPro" id="IPR032675">
    <property type="entry name" value="LRR_dom_sf"/>
</dbReference>
<evidence type="ECO:0000256" key="5">
    <source>
        <dbReference type="ARBA" id="ARBA00022614"/>
    </source>
</evidence>
<evidence type="ECO:0000256" key="3">
    <source>
        <dbReference type="ARBA" id="ARBA00015004"/>
    </source>
</evidence>
<evidence type="ECO:0000256" key="6">
    <source>
        <dbReference type="ARBA" id="ARBA00022737"/>
    </source>
</evidence>
<proteinExistence type="inferred from homology"/>
<dbReference type="SMART" id="SM01052">
    <property type="entry name" value="CAP_GLY"/>
    <property type="match status" value="1"/>
</dbReference>
<dbReference type="GeneTree" id="ENSGT00530000063405"/>
<dbReference type="PANTHER" id="PTHR18849">
    <property type="entry name" value="LEUCINE RICH REPEAT PROTEIN"/>
    <property type="match status" value="1"/>
</dbReference>
<evidence type="ECO:0000256" key="7">
    <source>
        <dbReference type="ARBA" id="ARBA00023186"/>
    </source>
</evidence>
<comment type="subcellular location">
    <subcellularLocation>
        <location evidence="1">Cytoplasm</location>
        <location evidence="1">Cytoskeleton</location>
    </subcellularLocation>
</comment>
<dbReference type="STRING" id="80972.ENSAOCP00000029568"/>
<name>A0A3Q1CUV2_AMPOC</name>
<dbReference type="Gene3D" id="3.80.10.10">
    <property type="entry name" value="Ribonuclease Inhibitor"/>
    <property type="match status" value="2"/>
</dbReference>
<dbReference type="Pfam" id="PF14560">
    <property type="entry name" value="Ubiquitin_2"/>
    <property type="match status" value="1"/>
</dbReference>
<dbReference type="InterPro" id="IPR036859">
    <property type="entry name" value="CAP-Gly_dom_sf"/>
</dbReference>
<keyword evidence="4" id="KW-0963">Cytoplasm</keyword>
<protein>
    <recommendedName>
        <fullName evidence="3">Tubulin-specific chaperone E</fullName>
    </recommendedName>
    <alternativeName>
        <fullName evidence="9">Tubulin-folding cofactor E</fullName>
    </alternativeName>
</protein>
<organism evidence="11 12">
    <name type="scientific">Amphiprion ocellaris</name>
    <name type="common">Clown anemonefish</name>
    <dbReference type="NCBI Taxonomy" id="80972"/>
    <lineage>
        <taxon>Eukaryota</taxon>
        <taxon>Metazoa</taxon>
        <taxon>Chordata</taxon>
        <taxon>Craniata</taxon>
        <taxon>Vertebrata</taxon>
        <taxon>Euteleostomi</taxon>
        <taxon>Actinopterygii</taxon>
        <taxon>Neopterygii</taxon>
        <taxon>Teleostei</taxon>
        <taxon>Neoteleostei</taxon>
        <taxon>Acanthomorphata</taxon>
        <taxon>Ovalentaria</taxon>
        <taxon>Pomacentridae</taxon>
        <taxon>Amphiprion</taxon>
    </lineage>
</organism>
<dbReference type="CDD" id="cd17044">
    <property type="entry name" value="Ubl_TBCE"/>
    <property type="match status" value="1"/>
</dbReference>
<dbReference type="PANTHER" id="PTHR18849:SF0">
    <property type="entry name" value="CILIA- AND FLAGELLA-ASSOCIATED PROTEIN 410-RELATED"/>
    <property type="match status" value="1"/>
</dbReference>
<dbReference type="InterPro" id="IPR044079">
    <property type="entry name" value="Ubl_TBCE"/>
</dbReference>
<dbReference type="SUPFAM" id="SSF52047">
    <property type="entry name" value="RNI-like"/>
    <property type="match status" value="1"/>
</dbReference>
<evidence type="ECO:0000313" key="12">
    <source>
        <dbReference type="Proteomes" id="UP001501940"/>
    </source>
</evidence>
<keyword evidence="5" id="KW-0433">Leucine-rich repeat</keyword>
<dbReference type="Proteomes" id="UP001501940">
    <property type="component" value="Chromosome 4"/>
</dbReference>
<dbReference type="Ensembl" id="ENSAOCT00000023782.2">
    <property type="protein sequence ID" value="ENSAOCP00000029568.2"/>
    <property type="gene ID" value="ENSAOCG00000019918.2"/>
</dbReference>
<evidence type="ECO:0000256" key="9">
    <source>
        <dbReference type="ARBA" id="ARBA00030180"/>
    </source>
</evidence>
<dbReference type="InterPro" id="IPR001611">
    <property type="entry name" value="Leu-rich_rpt"/>
</dbReference>
<dbReference type="PROSITE" id="PS00845">
    <property type="entry name" value="CAP_GLY_1"/>
    <property type="match status" value="1"/>
</dbReference>
<keyword evidence="7" id="KW-0143">Chaperone</keyword>
<dbReference type="Pfam" id="PF00560">
    <property type="entry name" value="LRR_1"/>
    <property type="match status" value="1"/>
</dbReference>
<dbReference type="GO" id="GO:0005856">
    <property type="term" value="C:cytoskeleton"/>
    <property type="evidence" value="ECO:0007669"/>
    <property type="project" value="UniProtKB-SubCell"/>
</dbReference>
<dbReference type="SUPFAM" id="SSF54236">
    <property type="entry name" value="Ubiquitin-like"/>
    <property type="match status" value="1"/>
</dbReference>
<dbReference type="Gene3D" id="3.10.20.90">
    <property type="entry name" value="Phosphatidylinositol 3-kinase Catalytic Subunit, Chain A, domain 1"/>
    <property type="match status" value="1"/>
</dbReference>
<dbReference type="AlphaFoldDB" id="A0A3Q1CUV2"/>
<dbReference type="PROSITE" id="PS50245">
    <property type="entry name" value="CAP_GLY_2"/>
    <property type="match status" value="1"/>
</dbReference>
<feature type="domain" description="CAP-Gly" evidence="10">
    <location>
        <begin position="30"/>
        <end position="74"/>
    </location>
</feature>
<keyword evidence="12" id="KW-1185">Reference proteome</keyword>
<dbReference type="Gene3D" id="2.30.30.190">
    <property type="entry name" value="CAP Gly-rich-like domain"/>
    <property type="match status" value="1"/>
</dbReference>
<dbReference type="InterPro" id="IPR029071">
    <property type="entry name" value="Ubiquitin-like_domsf"/>
</dbReference>
<evidence type="ECO:0000256" key="4">
    <source>
        <dbReference type="ARBA" id="ARBA00022490"/>
    </source>
</evidence>
<dbReference type="PROSITE" id="PS51450">
    <property type="entry name" value="LRR"/>
    <property type="match status" value="1"/>
</dbReference>
<evidence type="ECO:0000259" key="10">
    <source>
        <dbReference type="PROSITE" id="PS50245"/>
    </source>
</evidence>
<dbReference type="InterPro" id="IPR000626">
    <property type="entry name" value="Ubiquitin-like_dom"/>
</dbReference>